<keyword evidence="1" id="KW-1133">Transmembrane helix</keyword>
<dbReference type="OrthoDB" id="2989943at2"/>
<dbReference type="Pfam" id="PF13038">
    <property type="entry name" value="DUF3899"/>
    <property type="match status" value="1"/>
</dbReference>
<gene>
    <name evidence="3" type="ORF">BN1080_01181</name>
</gene>
<feature type="transmembrane region" description="Helical" evidence="1">
    <location>
        <begin position="85"/>
        <end position="111"/>
    </location>
</feature>
<protein>
    <recommendedName>
        <fullName evidence="2">DUF3899 domain-containing protein</fullName>
    </recommendedName>
</protein>
<accession>A0A098EJ03</accession>
<evidence type="ECO:0000259" key="2">
    <source>
        <dbReference type="Pfam" id="PF13038"/>
    </source>
</evidence>
<dbReference type="InterPro" id="IPR025007">
    <property type="entry name" value="DUF3899"/>
</dbReference>
<evidence type="ECO:0000313" key="3">
    <source>
        <dbReference type="EMBL" id="CEG22258.1"/>
    </source>
</evidence>
<reference evidence="3 4" key="1">
    <citation type="submission" date="2014-09" db="EMBL/GenBank/DDBJ databases">
        <authorList>
            <person name="Urmite Genomes Urmite Genomes"/>
        </authorList>
    </citation>
    <scope>NUCLEOTIDE SEQUENCE [LARGE SCALE GENOMIC DNA]</scope>
    <source>
        <strain evidence="3 4">ES2</strain>
    </source>
</reference>
<proteinExistence type="predicted"/>
<feature type="domain" description="DUF3899" evidence="2">
    <location>
        <begin position="32"/>
        <end position="108"/>
    </location>
</feature>
<keyword evidence="1" id="KW-0472">Membrane</keyword>
<evidence type="ECO:0000313" key="4">
    <source>
        <dbReference type="Proteomes" id="UP000043699"/>
    </source>
</evidence>
<feature type="transmembrane region" description="Helical" evidence="1">
    <location>
        <begin position="38"/>
        <end position="64"/>
    </location>
</feature>
<dbReference type="EMBL" id="CCXS01000001">
    <property type="protein sequence ID" value="CEG22258.1"/>
    <property type="molecule type" value="Genomic_DNA"/>
</dbReference>
<dbReference type="STRING" id="1499687.BN1080_01181"/>
<evidence type="ECO:0000256" key="1">
    <source>
        <dbReference type="SAM" id="Phobius"/>
    </source>
</evidence>
<sequence>MKKLVISVIVVQVLILLTMLIRSEPFSLLSYINNSFIFGGVLVFIGLWVFVIRTGVFDIFTLSMRKFFKVRSTLEDDEMRAPSEIFSLSATPLLIIGGVTLLFMAISLLIYEL</sequence>
<organism evidence="3 4">
    <name type="scientific">Planococcus massiliensis</name>
    <dbReference type="NCBI Taxonomy" id="1499687"/>
    <lineage>
        <taxon>Bacteria</taxon>
        <taxon>Bacillati</taxon>
        <taxon>Bacillota</taxon>
        <taxon>Bacilli</taxon>
        <taxon>Bacillales</taxon>
        <taxon>Caryophanaceae</taxon>
        <taxon>Planococcus</taxon>
    </lineage>
</organism>
<dbReference type="RefSeq" id="WP_052650969.1">
    <property type="nucleotide sequence ID" value="NZ_CCXS01000001.1"/>
</dbReference>
<dbReference type="Proteomes" id="UP000043699">
    <property type="component" value="Unassembled WGS sequence"/>
</dbReference>
<keyword evidence="4" id="KW-1185">Reference proteome</keyword>
<keyword evidence="1" id="KW-0812">Transmembrane</keyword>
<dbReference type="AlphaFoldDB" id="A0A098EJ03"/>
<name>A0A098EJ03_9BACL</name>